<feature type="binding site" evidence="18">
    <location>
        <position position="70"/>
    </location>
    <ligand>
        <name>a divalent metal cation</name>
        <dbReference type="ChEBI" id="CHEBI:60240"/>
    </ligand>
</feature>
<keyword evidence="4" id="KW-0444">Lipid biosynthesis</keyword>
<evidence type="ECO:0000313" key="21">
    <source>
        <dbReference type="Proteomes" id="UP000199334"/>
    </source>
</evidence>
<keyword evidence="3" id="KW-1003">Cell membrane</keyword>
<evidence type="ECO:0000256" key="16">
    <source>
        <dbReference type="PIRSR" id="PIRSR600829-2"/>
    </source>
</evidence>
<keyword evidence="10 19" id="KW-1133">Transmembrane helix</keyword>
<dbReference type="PANTHER" id="PTHR34299">
    <property type="entry name" value="DIACYLGLYCEROL KINASE"/>
    <property type="match status" value="1"/>
</dbReference>
<accession>A0A1G9ZD87</accession>
<keyword evidence="7 17" id="KW-0547">Nucleotide-binding</keyword>
<keyword evidence="13" id="KW-0594">Phospholipid biosynthesis</keyword>
<dbReference type="PANTHER" id="PTHR34299:SF1">
    <property type="entry name" value="DIACYLGLYCEROL KINASE"/>
    <property type="match status" value="1"/>
</dbReference>
<evidence type="ECO:0000256" key="3">
    <source>
        <dbReference type="ARBA" id="ARBA00022475"/>
    </source>
</evidence>
<evidence type="ECO:0000256" key="14">
    <source>
        <dbReference type="ARBA" id="ARBA00023264"/>
    </source>
</evidence>
<feature type="active site" description="Proton acceptor" evidence="15">
    <location>
        <position position="63"/>
    </location>
</feature>
<keyword evidence="6 19" id="KW-0812">Transmembrane</keyword>
<comment type="cofactor">
    <cofactor evidence="18">
        <name>Mg(2+)</name>
        <dbReference type="ChEBI" id="CHEBI:18420"/>
    </cofactor>
    <text evidence="18">Mn(2+), Zn(2+), Cd(2+) and Co(2+) support activity to lesser extents.</text>
</comment>
<dbReference type="STRING" id="237069.SAMN05216498_1644"/>
<dbReference type="Pfam" id="PF01219">
    <property type="entry name" value="DAGK_prokar"/>
    <property type="match status" value="1"/>
</dbReference>
<keyword evidence="12 19" id="KW-0472">Membrane</keyword>
<gene>
    <name evidence="20" type="ORF">SAMN05216498_1644</name>
</gene>
<evidence type="ECO:0000256" key="4">
    <source>
        <dbReference type="ARBA" id="ARBA00022516"/>
    </source>
</evidence>
<feature type="transmembrane region" description="Helical" evidence="19">
    <location>
        <begin position="49"/>
        <end position="69"/>
    </location>
</feature>
<dbReference type="GO" id="GO:0005886">
    <property type="term" value="C:plasma membrane"/>
    <property type="evidence" value="ECO:0007669"/>
    <property type="project" value="UniProtKB-SubCell"/>
</dbReference>
<dbReference type="AlphaFoldDB" id="A0A1G9ZD87"/>
<evidence type="ECO:0000256" key="18">
    <source>
        <dbReference type="PIRSR" id="PIRSR600829-4"/>
    </source>
</evidence>
<keyword evidence="11" id="KW-0443">Lipid metabolism</keyword>
<evidence type="ECO:0000313" key="20">
    <source>
        <dbReference type="EMBL" id="SDN19165.1"/>
    </source>
</evidence>
<evidence type="ECO:0000256" key="5">
    <source>
        <dbReference type="ARBA" id="ARBA00022679"/>
    </source>
</evidence>
<evidence type="ECO:0000256" key="11">
    <source>
        <dbReference type="ARBA" id="ARBA00023098"/>
    </source>
</evidence>
<feature type="binding site" evidence="17">
    <location>
        <begin position="88"/>
        <end position="89"/>
    </location>
    <ligand>
        <name>ATP</name>
        <dbReference type="ChEBI" id="CHEBI:30616"/>
    </ligand>
</feature>
<reference evidence="20 21" key="1">
    <citation type="submission" date="2016-10" db="EMBL/GenBank/DDBJ databases">
        <authorList>
            <person name="de Groot N.N."/>
        </authorList>
    </citation>
    <scope>NUCLEOTIDE SEQUENCE [LARGE SCALE GENOMIC DNA]</scope>
    <source>
        <strain evidence="20 21">CGMCC 1.3442</strain>
    </source>
</reference>
<dbReference type="InterPro" id="IPR000829">
    <property type="entry name" value="DAGK"/>
</dbReference>
<evidence type="ECO:0000256" key="9">
    <source>
        <dbReference type="ARBA" id="ARBA00022840"/>
    </source>
</evidence>
<keyword evidence="14" id="KW-1208">Phospholipid metabolism</keyword>
<dbReference type="GO" id="GO:0005524">
    <property type="term" value="F:ATP binding"/>
    <property type="evidence" value="ECO:0007669"/>
    <property type="project" value="UniProtKB-KW"/>
</dbReference>
<dbReference type="Proteomes" id="UP000199334">
    <property type="component" value="Unassembled WGS sequence"/>
</dbReference>
<evidence type="ECO:0000256" key="1">
    <source>
        <dbReference type="ARBA" id="ARBA00004651"/>
    </source>
</evidence>
<evidence type="ECO:0000256" key="6">
    <source>
        <dbReference type="ARBA" id="ARBA00022692"/>
    </source>
</evidence>
<proteinExistence type="inferred from homology"/>
<dbReference type="InterPro" id="IPR033717">
    <property type="entry name" value="UDPK"/>
</dbReference>
<dbReference type="CDD" id="cd14265">
    <property type="entry name" value="UDPK_IM_like"/>
    <property type="match status" value="1"/>
</dbReference>
<comment type="similarity">
    <text evidence="2">Belongs to the bacterial diacylglycerol kinase family.</text>
</comment>
<evidence type="ECO:0000256" key="8">
    <source>
        <dbReference type="ARBA" id="ARBA00022777"/>
    </source>
</evidence>
<feature type="transmembrane region" description="Helical" evidence="19">
    <location>
        <begin position="90"/>
        <end position="115"/>
    </location>
</feature>
<feature type="binding site" evidence="17">
    <location>
        <position position="70"/>
    </location>
    <ligand>
        <name>ATP</name>
        <dbReference type="ChEBI" id="CHEBI:30616"/>
    </ligand>
</feature>
<dbReference type="OrthoDB" id="9789934at2"/>
<keyword evidence="18" id="KW-0460">Magnesium</keyword>
<evidence type="ECO:0000256" key="2">
    <source>
        <dbReference type="ARBA" id="ARBA00005967"/>
    </source>
</evidence>
<dbReference type="EMBL" id="FNIG01000003">
    <property type="protein sequence ID" value="SDN19165.1"/>
    <property type="molecule type" value="Genomic_DNA"/>
</dbReference>
<name>A0A1G9ZD87_9BACI</name>
<dbReference type="GO" id="GO:0046872">
    <property type="term" value="F:metal ion binding"/>
    <property type="evidence" value="ECO:0007669"/>
    <property type="project" value="UniProtKB-KW"/>
</dbReference>
<comment type="subcellular location">
    <subcellularLocation>
        <location evidence="1">Cell membrane</location>
        <topology evidence="1">Multi-pass membrane protein</topology>
    </subcellularLocation>
</comment>
<evidence type="ECO:0000256" key="7">
    <source>
        <dbReference type="ARBA" id="ARBA00022741"/>
    </source>
</evidence>
<evidence type="ECO:0000256" key="19">
    <source>
        <dbReference type="SAM" id="Phobius"/>
    </source>
</evidence>
<organism evidence="20 21">
    <name type="scientific">Tenuibacillus multivorans</name>
    <dbReference type="NCBI Taxonomy" id="237069"/>
    <lineage>
        <taxon>Bacteria</taxon>
        <taxon>Bacillati</taxon>
        <taxon>Bacillota</taxon>
        <taxon>Bacilli</taxon>
        <taxon>Bacillales</taxon>
        <taxon>Bacillaceae</taxon>
        <taxon>Tenuibacillus</taxon>
    </lineage>
</organism>
<evidence type="ECO:0000256" key="15">
    <source>
        <dbReference type="PIRSR" id="PIRSR600829-1"/>
    </source>
</evidence>
<feature type="binding site" evidence="16">
    <location>
        <position position="63"/>
    </location>
    <ligand>
        <name>substrate</name>
    </ligand>
</feature>
<keyword evidence="9 17" id="KW-0067">ATP-binding</keyword>
<dbReference type="GO" id="GO:0016301">
    <property type="term" value="F:kinase activity"/>
    <property type="evidence" value="ECO:0007669"/>
    <property type="project" value="UniProtKB-KW"/>
</dbReference>
<keyword evidence="18" id="KW-0479">Metal-binding</keyword>
<keyword evidence="21" id="KW-1185">Reference proteome</keyword>
<evidence type="ECO:0000256" key="17">
    <source>
        <dbReference type="PIRSR" id="PIRSR600829-3"/>
    </source>
</evidence>
<dbReference type="GO" id="GO:0008654">
    <property type="term" value="P:phospholipid biosynthetic process"/>
    <property type="evidence" value="ECO:0007669"/>
    <property type="project" value="UniProtKB-KW"/>
</dbReference>
<dbReference type="Gene3D" id="1.10.287.3610">
    <property type="match status" value="1"/>
</dbReference>
<feature type="transmembrane region" description="Helical" evidence="19">
    <location>
        <begin position="25"/>
        <end position="43"/>
    </location>
</feature>
<evidence type="ECO:0000256" key="12">
    <source>
        <dbReference type="ARBA" id="ARBA00023136"/>
    </source>
</evidence>
<dbReference type="RefSeq" id="WP_093856120.1">
    <property type="nucleotide sequence ID" value="NZ_BJVZ01000023.1"/>
</dbReference>
<evidence type="ECO:0000256" key="13">
    <source>
        <dbReference type="ARBA" id="ARBA00023209"/>
    </source>
</evidence>
<keyword evidence="8 20" id="KW-0418">Kinase</keyword>
<sequence length="118" mass="13299">MRFDKIGLRHAVNGLFTALRIDRNVRTHFVFMIIVLSSGILFKVTLIEWLFLLTAIALVIITELINTAIEIISDQMYPDYNAYAKQIKDISAAAVLVAAIFAIIVGFIIFVPRIISIF</sequence>
<dbReference type="InterPro" id="IPR036945">
    <property type="entry name" value="DAGK_sf"/>
</dbReference>
<keyword evidence="5" id="KW-0808">Transferase</keyword>
<evidence type="ECO:0000256" key="10">
    <source>
        <dbReference type="ARBA" id="ARBA00022989"/>
    </source>
</evidence>
<protein>
    <submittedName>
        <fullName evidence="20">Undecaprenol kinase</fullName>
    </submittedName>
</protein>